<keyword evidence="4" id="KW-1185">Reference proteome</keyword>
<evidence type="ECO:0000313" key="4">
    <source>
        <dbReference type="Proteomes" id="UP001175271"/>
    </source>
</evidence>
<proteinExistence type="predicted"/>
<accession>A0AA39M0W6</accession>
<gene>
    <name evidence="3" type="ORF">QR680_012532</name>
</gene>
<keyword evidence="1" id="KW-0812">Transmembrane</keyword>
<feature type="transmembrane region" description="Helical" evidence="1">
    <location>
        <begin position="126"/>
        <end position="151"/>
    </location>
</feature>
<keyword evidence="2" id="KW-0732">Signal</keyword>
<dbReference type="Proteomes" id="UP001175271">
    <property type="component" value="Unassembled WGS sequence"/>
</dbReference>
<comment type="caution">
    <text evidence="3">The sequence shown here is derived from an EMBL/GenBank/DDBJ whole genome shotgun (WGS) entry which is preliminary data.</text>
</comment>
<evidence type="ECO:0000313" key="3">
    <source>
        <dbReference type="EMBL" id="KAK0416509.1"/>
    </source>
</evidence>
<feature type="chain" id="PRO_5041331361" evidence="2">
    <location>
        <begin position="17"/>
        <end position="176"/>
    </location>
</feature>
<reference evidence="3" key="1">
    <citation type="submission" date="2023-06" db="EMBL/GenBank/DDBJ databases">
        <title>Genomic analysis of the entomopathogenic nematode Steinernema hermaphroditum.</title>
        <authorList>
            <person name="Schwarz E.M."/>
            <person name="Heppert J.K."/>
            <person name="Baniya A."/>
            <person name="Schwartz H.T."/>
            <person name="Tan C.-H."/>
            <person name="Antoshechkin I."/>
            <person name="Sternberg P.W."/>
            <person name="Goodrich-Blair H."/>
            <person name="Dillman A.R."/>
        </authorList>
    </citation>
    <scope>NUCLEOTIDE SEQUENCE</scope>
    <source>
        <strain evidence="3">PS9179</strain>
        <tissue evidence="3">Whole animal</tissue>
    </source>
</reference>
<evidence type="ECO:0000256" key="1">
    <source>
        <dbReference type="SAM" id="Phobius"/>
    </source>
</evidence>
<dbReference type="EMBL" id="JAUCMV010000002">
    <property type="protein sequence ID" value="KAK0416509.1"/>
    <property type="molecule type" value="Genomic_DNA"/>
</dbReference>
<name>A0AA39M0W6_9BILA</name>
<sequence>MRSFVFFAAFLTTVSALCNVTDMSNYQLNSAGKGADEVWRLVIFVERDVPSHQIKIQAKFVELLLCRLSAAGVFLRSEVPQLKKLSDAIIRRTNNYERNATLRWGLLQPIDGMLIPPISTAERIQLAFFDVLVFLFAAALVYTSLASSYLVGLQHLEIIRSFNALAHLNRRIRHEV</sequence>
<dbReference type="AlphaFoldDB" id="A0AA39M0W6"/>
<feature type="signal peptide" evidence="2">
    <location>
        <begin position="1"/>
        <end position="16"/>
    </location>
</feature>
<keyword evidence="1" id="KW-0472">Membrane</keyword>
<keyword evidence="1" id="KW-1133">Transmembrane helix</keyword>
<evidence type="ECO:0000256" key="2">
    <source>
        <dbReference type="SAM" id="SignalP"/>
    </source>
</evidence>
<protein>
    <submittedName>
        <fullName evidence="3">Uncharacterized protein</fullName>
    </submittedName>
</protein>
<organism evidence="3 4">
    <name type="scientific">Steinernema hermaphroditum</name>
    <dbReference type="NCBI Taxonomy" id="289476"/>
    <lineage>
        <taxon>Eukaryota</taxon>
        <taxon>Metazoa</taxon>
        <taxon>Ecdysozoa</taxon>
        <taxon>Nematoda</taxon>
        <taxon>Chromadorea</taxon>
        <taxon>Rhabditida</taxon>
        <taxon>Tylenchina</taxon>
        <taxon>Panagrolaimomorpha</taxon>
        <taxon>Strongyloidoidea</taxon>
        <taxon>Steinernematidae</taxon>
        <taxon>Steinernema</taxon>
    </lineage>
</organism>